<protein>
    <submittedName>
        <fullName evidence="3">Uncharacterized protein</fullName>
    </submittedName>
</protein>
<dbReference type="EMBL" id="QFPP01000012">
    <property type="protein sequence ID" value="PZQ77686.1"/>
    <property type="molecule type" value="Genomic_DNA"/>
</dbReference>
<proteinExistence type="predicted"/>
<dbReference type="AlphaFoldDB" id="A0A2W5QL30"/>
<evidence type="ECO:0000256" key="2">
    <source>
        <dbReference type="ARBA" id="ARBA00023163"/>
    </source>
</evidence>
<dbReference type="Proteomes" id="UP000249135">
    <property type="component" value="Unassembled WGS sequence"/>
</dbReference>
<comment type="caution">
    <text evidence="3">The sequence shown here is derived from an EMBL/GenBank/DDBJ whole genome shotgun (WGS) entry which is preliminary data.</text>
</comment>
<sequence>MTVTIDEEELARIAKLRRFDARTLEIARRLFIDKDAPMLLTAEYGVIHQRIYAIKRAVLKDALPVGIAEITLRGPKEAVEAARRAFDRHMEKHRSAGA</sequence>
<accession>A0A2W5QL30</accession>
<evidence type="ECO:0000256" key="1">
    <source>
        <dbReference type="ARBA" id="ARBA00023015"/>
    </source>
</evidence>
<organism evidence="3 4">
    <name type="scientific">Variovorax paradoxus</name>
    <dbReference type="NCBI Taxonomy" id="34073"/>
    <lineage>
        <taxon>Bacteria</taxon>
        <taxon>Pseudomonadati</taxon>
        <taxon>Pseudomonadota</taxon>
        <taxon>Betaproteobacteria</taxon>
        <taxon>Burkholderiales</taxon>
        <taxon>Comamonadaceae</taxon>
        <taxon>Variovorax</taxon>
    </lineage>
</organism>
<reference evidence="3 4" key="1">
    <citation type="submission" date="2017-08" db="EMBL/GenBank/DDBJ databases">
        <title>Infants hospitalized years apart are colonized by the same room-sourced microbial strains.</title>
        <authorList>
            <person name="Brooks B."/>
            <person name="Olm M.R."/>
            <person name="Firek B.A."/>
            <person name="Baker R."/>
            <person name="Thomas B.C."/>
            <person name="Morowitz M.J."/>
            <person name="Banfield J.F."/>
        </authorList>
    </citation>
    <scope>NUCLEOTIDE SEQUENCE [LARGE SCALE GENOMIC DNA]</scope>
    <source>
        <strain evidence="3">S2_005_003_R2_41</strain>
    </source>
</reference>
<dbReference type="InterPro" id="IPR053721">
    <property type="entry name" value="Fimbrial_Adhesin_Reg"/>
</dbReference>
<evidence type="ECO:0000313" key="4">
    <source>
        <dbReference type="Proteomes" id="UP000249135"/>
    </source>
</evidence>
<keyword evidence="1" id="KW-0805">Transcription regulation</keyword>
<keyword evidence="2" id="KW-0804">Transcription</keyword>
<name>A0A2W5QL30_VARPD</name>
<gene>
    <name evidence="3" type="ORF">DI563_02785</name>
</gene>
<dbReference type="Gene3D" id="1.10.10.2690">
    <property type="match status" value="1"/>
</dbReference>
<evidence type="ECO:0000313" key="3">
    <source>
        <dbReference type="EMBL" id="PZQ77686.1"/>
    </source>
</evidence>